<reference evidence="7" key="3">
    <citation type="submission" date="2025-09" db="UniProtKB">
        <authorList>
            <consortium name="Ensembl"/>
        </authorList>
    </citation>
    <scope>IDENTIFICATION</scope>
    <source>
        <strain evidence="7">Guanapo</strain>
    </source>
</reference>
<dbReference type="Gene3D" id="3.90.1720.10">
    <property type="entry name" value="endopeptidase domain like (from Nostoc punctiforme)"/>
    <property type="match status" value="1"/>
</dbReference>
<keyword evidence="2" id="KW-0808">Transferase</keyword>
<protein>
    <recommendedName>
        <fullName evidence="6">LRAT domain-containing protein</fullName>
    </recommendedName>
</protein>
<evidence type="ECO:0000256" key="4">
    <source>
        <dbReference type="ARBA" id="ARBA00023098"/>
    </source>
</evidence>
<sequence>MLIFSVSWFHWPGPLYPLFNILKYEPKPGDLIEIFRNVYEHWAVYVGDGYVVHLLGPDGNFSSFSTINLPMGKNNILKQKLLEVVSSDEWHINNILDQEKQPRPAHIIVDQANKLVSTTRSYNVVDYNCEHFATELRYGDAESQQVRLMEVEDALKIGLGVTGVSLALGVVIVALLVWKTNRSTSN</sequence>
<dbReference type="Ensembl" id="ENSPRET00000004790.1">
    <property type="protein sequence ID" value="ENSPREP00000004725.1"/>
    <property type="gene ID" value="ENSPREG00000003268.1"/>
</dbReference>
<name>A0A3P9N596_POERE</name>
<dbReference type="GO" id="GO:0004623">
    <property type="term" value="F:phospholipase A2 activity"/>
    <property type="evidence" value="ECO:0007669"/>
    <property type="project" value="TreeGrafter"/>
</dbReference>
<reference evidence="8" key="1">
    <citation type="submission" date="2013-11" db="EMBL/GenBank/DDBJ databases">
        <title>The genomic landscape of the Guanapo guppy.</title>
        <authorList>
            <person name="Kuenstner A."/>
            <person name="Dreyer C."/>
        </authorList>
    </citation>
    <scope>NUCLEOTIDE SEQUENCE</scope>
    <source>
        <strain evidence="8">Guanapo</strain>
    </source>
</reference>
<keyword evidence="3" id="KW-0378">Hydrolase</keyword>
<keyword evidence="5" id="KW-0472">Membrane</keyword>
<dbReference type="OMA" id="DSTHEPR"/>
<evidence type="ECO:0000256" key="5">
    <source>
        <dbReference type="SAM" id="Phobius"/>
    </source>
</evidence>
<dbReference type="STRING" id="8081.ENSPREP00000004725"/>
<reference evidence="7" key="2">
    <citation type="submission" date="2025-08" db="UniProtKB">
        <authorList>
            <consortium name="Ensembl"/>
        </authorList>
    </citation>
    <scope>IDENTIFICATION</scope>
    <source>
        <strain evidence="7">Guanapo</strain>
    </source>
</reference>
<evidence type="ECO:0000313" key="8">
    <source>
        <dbReference type="Proteomes" id="UP000242638"/>
    </source>
</evidence>
<accession>A0A3P9N596</accession>
<dbReference type="GO" id="GO:0070292">
    <property type="term" value="P:N-acylphosphatidylethanolamine metabolic process"/>
    <property type="evidence" value="ECO:0007669"/>
    <property type="project" value="TreeGrafter"/>
</dbReference>
<dbReference type="Pfam" id="PF04970">
    <property type="entry name" value="LRAT"/>
    <property type="match status" value="1"/>
</dbReference>
<dbReference type="Proteomes" id="UP000242638">
    <property type="component" value="Unassembled WGS sequence"/>
</dbReference>
<dbReference type="GeneTree" id="ENSGT00940000162660"/>
<dbReference type="GO" id="GO:0016410">
    <property type="term" value="F:N-acyltransferase activity"/>
    <property type="evidence" value="ECO:0007669"/>
    <property type="project" value="TreeGrafter"/>
</dbReference>
<dbReference type="PANTHER" id="PTHR13943:SF31">
    <property type="entry name" value="PHOSPHOLIPASE A AND ACYLTRANSFERASE 3"/>
    <property type="match status" value="1"/>
</dbReference>
<dbReference type="PANTHER" id="PTHR13943">
    <property type="entry name" value="HRAS-LIKE SUPPRESSOR - RELATED"/>
    <property type="match status" value="1"/>
</dbReference>
<evidence type="ECO:0000256" key="2">
    <source>
        <dbReference type="ARBA" id="ARBA00022679"/>
    </source>
</evidence>
<keyword evidence="8" id="KW-1185">Reference proteome</keyword>
<dbReference type="PROSITE" id="PS51934">
    <property type="entry name" value="LRAT"/>
    <property type="match status" value="1"/>
</dbReference>
<evidence type="ECO:0000313" key="7">
    <source>
        <dbReference type="Ensembl" id="ENSPREP00000004725.1"/>
    </source>
</evidence>
<dbReference type="InterPro" id="IPR007053">
    <property type="entry name" value="LRAT_dom"/>
</dbReference>
<dbReference type="GO" id="GO:0008970">
    <property type="term" value="F:phospholipase A1 activity"/>
    <property type="evidence" value="ECO:0007669"/>
    <property type="project" value="TreeGrafter"/>
</dbReference>
<evidence type="ECO:0000256" key="1">
    <source>
        <dbReference type="ARBA" id="ARBA00007824"/>
    </source>
</evidence>
<evidence type="ECO:0000256" key="3">
    <source>
        <dbReference type="ARBA" id="ARBA00022801"/>
    </source>
</evidence>
<feature type="transmembrane region" description="Helical" evidence="5">
    <location>
        <begin position="157"/>
        <end position="178"/>
    </location>
</feature>
<organism evidence="7 8">
    <name type="scientific">Poecilia reticulata</name>
    <name type="common">Guppy</name>
    <name type="synonym">Acanthophacelus reticulatus</name>
    <dbReference type="NCBI Taxonomy" id="8081"/>
    <lineage>
        <taxon>Eukaryota</taxon>
        <taxon>Metazoa</taxon>
        <taxon>Chordata</taxon>
        <taxon>Craniata</taxon>
        <taxon>Vertebrata</taxon>
        <taxon>Euteleostomi</taxon>
        <taxon>Actinopterygii</taxon>
        <taxon>Neopterygii</taxon>
        <taxon>Teleostei</taxon>
        <taxon>Neoteleostei</taxon>
        <taxon>Acanthomorphata</taxon>
        <taxon>Ovalentaria</taxon>
        <taxon>Atherinomorphae</taxon>
        <taxon>Cyprinodontiformes</taxon>
        <taxon>Poeciliidae</taxon>
        <taxon>Poeciliinae</taxon>
        <taxon>Poecilia</taxon>
    </lineage>
</organism>
<dbReference type="AlphaFoldDB" id="A0A3P9N596"/>
<dbReference type="Bgee" id="ENSPREG00000003268">
    <property type="expression patterns" value="Expressed in head"/>
</dbReference>
<feature type="domain" description="LRAT" evidence="6">
    <location>
        <begin position="31"/>
        <end position="145"/>
    </location>
</feature>
<comment type="similarity">
    <text evidence="1">Belongs to the H-rev107 family.</text>
</comment>
<keyword evidence="4" id="KW-0443">Lipid metabolism</keyword>
<proteinExistence type="inferred from homology"/>
<keyword evidence="5" id="KW-0812">Transmembrane</keyword>
<dbReference type="GO" id="GO:0005737">
    <property type="term" value="C:cytoplasm"/>
    <property type="evidence" value="ECO:0007669"/>
    <property type="project" value="TreeGrafter"/>
</dbReference>
<evidence type="ECO:0000259" key="6">
    <source>
        <dbReference type="PROSITE" id="PS51934"/>
    </source>
</evidence>
<dbReference type="InterPro" id="IPR051496">
    <property type="entry name" value="H-rev107_PLA/AT"/>
</dbReference>
<keyword evidence="5" id="KW-1133">Transmembrane helix</keyword>